<dbReference type="InterPro" id="IPR050194">
    <property type="entry name" value="Glycosyltransferase_grp1"/>
</dbReference>
<evidence type="ECO:0000259" key="1">
    <source>
        <dbReference type="Pfam" id="PF00534"/>
    </source>
</evidence>
<reference evidence="2 3" key="1">
    <citation type="submission" date="2018-03" db="EMBL/GenBank/DDBJ databases">
        <title>Aquarubrobacter algicola gen. nov., sp. nov., a novel actinobacterium isolated from shallow eutrophic lake during the end of cyanobacterial harmful algal blooms.</title>
        <authorList>
            <person name="Chun S.J."/>
        </authorList>
    </citation>
    <scope>NUCLEOTIDE SEQUENCE [LARGE SCALE GENOMIC DNA]</scope>
    <source>
        <strain evidence="2 3">Seoho-28</strain>
    </source>
</reference>
<evidence type="ECO:0000313" key="3">
    <source>
        <dbReference type="Proteomes" id="UP000240739"/>
    </source>
</evidence>
<protein>
    <recommendedName>
        <fullName evidence="1">Glycosyl transferase family 1 domain-containing protein</fullName>
    </recommendedName>
</protein>
<dbReference type="Pfam" id="PF00534">
    <property type="entry name" value="Glycos_transf_1"/>
    <property type="match status" value="1"/>
</dbReference>
<dbReference type="InterPro" id="IPR001296">
    <property type="entry name" value="Glyco_trans_1"/>
</dbReference>
<dbReference type="OrthoDB" id="506201at2"/>
<accession>A0A2T4UCC6</accession>
<proteinExistence type="predicted"/>
<evidence type="ECO:0000313" key="2">
    <source>
        <dbReference type="EMBL" id="PTL54862.1"/>
    </source>
</evidence>
<dbReference type="GO" id="GO:0016757">
    <property type="term" value="F:glycosyltransferase activity"/>
    <property type="evidence" value="ECO:0007669"/>
    <property type="project" value="InterPro"/>
</dbReference>
<dbReference type="PANTHER" id="PTHR45947">
    <property type="entry name" value="SULFOQUINOVOSYL TRANSFERASE SQD2"/>
    <property type="match status" value="1"/>
</dbReference>
<dbReference type="PANTHER" id="PTHR45947:SF14">
    <property type="entry name" value="SLL1723 PROTEIN"/>
    <property type="match status" value="1"/>
</dbReference>
<dbReference type="SUPFAM" id="SSF53756">
    <property type="entry name" value="UDP-Glycosyltransferase/glycogen phosphorylase"/>
    <property type="match status" value="1"/>
</dbReference>
<dbReference type="AlphaFoldDB" id="A0A2T4UCC6"/>
<organism evidence="2 3">
    <name type="scientific">Paraconexibacter algicola</name>
    <dbReference type="NCBI Taxonomy" id="2133960"/>
    <lineage>
        <taxon>Bacteria</taxon>
        <taxon>Bacillati</taxon>
        <taxon>Actinomycetota</taxon>
        <taxon>Thermoleophilia</taxon>
        <taxon>Solirubrobacterales</taxon>
        <taxon>Paraconexibacteraceae</taxon>
        <taxon>Paraconexibacter</taxon>
    </lineage>
</organism>
<gene>
    <name evidence="2" type="ORF">C7Y72_19970</name>
</gene>
<dbReference type="RefSeq" id="WP_107570962.1">
    <property type="nucleotide sequence ID" value="NZ_PYYB01000004.1"/>
</dbReference>
<dbReference type="Gene3D" id="3.40.50.2000">
    <property type="entry name" value="Glycogen Phosphorylase B"/>
    <property type="match status" value="2"/>
</dbReference>
<dbReference type="EMBL" id="PYYB01000004">
    <property type="protein sequence ID" value="PTL54862.1"/>
    <property type="molecule type" value="Genomic_DNA"/>
</dbReference>
<name>A0A2T4UCC6_9ACTN</name>
<sequence>MTTSSSASPADPPVLGVLLDVHPLRSQTFVTTELRELAALGHRIHVEATRRGDHEPEPIPGVTVRWRQDDVAVSRGSALPLLVGRPRATVADRVARQRWRRGEAVPPLRELLEPLARLQAAGVEHLHAHFAAGAALDALRLARLLRVPWSVTAHAYDIYQRPENLAEKLRDAAFSTSGCDYTVADLRRIAGPGHADRVHRIVMGVDAATFRRTRPLPGGRRVVAVGRLVEKKGFAHLLEAAAILERQGQGLEQLVIVGDGPLRAALEARAAELLPTGRYRFLGAQDAATVRGVLDRADLLAMPCVVAADGDRDSMPVVVKEALAMELLVVASDEVGLPEIVRPPAGTLVAPGDPAALAQGLAAALALDPAARAAAGAAGREFVLREADAAAEAAKLSQLVLDAR</sequence>
<feature type="domain" description="Glycosyl transferase family 1" evidence="1">
    <location>
        <begin position="218"/>
        <end position="380"/>
    </location>
</feature>
<keyword evidence="3" id="KW-1185">Reference proteome</keyword>
<comment type="caution">
    <text evidence="2">The sequence shown here is derived from an EMBL/GenBank/DDBJ whole genome shotgun (WGS) entry which is preliminary data.</text>
</comment>
<dbReference type="Proteomes" id="UP000240739">
    <property type="component" value="Unassembled WGS sequence"/>
</dbReference>